<name>A0A818VY08_9BILA</name>
<protein>
    <submittedName>
        <fullName evidence="3">Uncharacterized protein</fullName>
    </submittedName>
</protein>
<evidence type="ECO:0000313" key="3">
    <source>
        <dbReference type="EMBL" id="CAF3717674.1"/>
    </source>
</evidence>
<dbReference type="Proteomes" id="UP000663860">
    <property type="component" value="Unassembled WGS sequence"/>
</dbReference>
<proteinExistence type="predicted"/>
<dbReference type="Proteomes" id="UP000663868">
    <property type="component" value="Unassembled WGS sequence"/>
</dbReference>
<dbReference type="AlphaFoldDB" id="A0A818VY08"/>
<organism evidence="3 4">
    <name type="scientific">Adineta steineri</name>
    <dbReference type="NCBI Taxonomy" id="433720"/>
    <lineage>
        <taxon>Eukaryota</taxon>
        <taxon>Metazoa</taxon>
        <taxon>Spiralia</taxon>
        <taxon>Gnathifera</taxon>
        <taxon>Rotifera</taxon>
        <taxon>Eurotatoria</taxon>
        <taxon>Bdelloidea</taxon>
        <taxon>Adinetida</taxon>
        <taxon>Adinetidae</taxon>
        <taxon>Adineta</taxon>
    </lineage>
</organism>
<dbReference type="EMBL" id="CAJNOE010000356">
    <property type="protein sequence ID" value="CAF1170009.1"/>
    <property type="molecule type" value="Genomic_DNA"/>
</dbReference>
<evidence type="ECO:0000313" key="2">
    <source>
        <dbReference type="EMBL" id="CAF1170009.1"/>
    </source>
</evidence>
<comment type="caution">
    <text evidence="3">The sequence shown here is derived from an EMBL/GenBank/DDBJ whole genome shotgun (WGS) entry which is preliminary data.</text>
</comment>
<evidence type="ECO:0000313" key="4">
    <source>
        <dbReference type="Proteomes" id="UP000663868"/>
    </source>
</evidence>
<reference evidence="3" key="1">
    <citation type="submission" date="2021-02" db="EMBL/GenBank/DDBJ databases">
        <authorList>
            <person name="Nowell W R."/>
        </authorList>
    </citation>
    <scope>NUCLEOTIDE SEQUENCE</scope>
</reference>
<evidence type="ECO:0000256" key="1">
    <source>
        <dbReference type="SAM" id="MobiDB-lite"/>
    </source>
</evidence>
<feature type="region of interest" description="Disordered" evidence="1">
    <location>
        <begin position="58"/>
        <end position="92"/>
    </location>
</feature>
<dbReference type="EMBL" id="CAJOBB010000621">
    <property type="protein sequence ID" value="CAF3717674.1"/>
    <property type="molecule type" value="Genomic_DNA"/>
</dbReference>
<sequence length="153" mass="18286">MKTTTDTSEMDHEITIDYERETGVIFMEKFNDCKQDSTIIIGIIFENQDNLPIRKRKIDESEIINKQREDKDHDTTDDINNDPEREHPQQLTHIRDYVVEKTYSVNLAINELDYEVRNPDRKKDFDEEQDEYNKWFKMVNNAIVKTKVKSPSK</sequence>
<accession>A0A818VY08</accession>
<gene>
    <name evidence="2" type="ORF">IZO911_LOCUS26839</name>
    <name evidence="3" type="ORF">KXQ929_LOCUS12189</name>
</gene>